<reference evidence="2 3" key="1">
    <citation type="submission" date="2019-08" db="EMBL/GenBank/DDBJ databases">
        <title>Bacterial whole genome sequence for Glaciihabitans sp. CHu50b-6-2.</title>
        <authorList>
            <person name="Jin L."/>
        </authorList>
    </citation>
    <scope>NUCLEOTIDE SEQUENCE [LARGE SCALE GENOMIC DNA]</scope>
    <source>
        <strain evidence="2 3">CHu50b-6-2</strain>
    </source>
</reference>
<accession>A0A5C8UN11</accession>
<dbReference type="RefSeq" id="WP_147783810.1">
    <property type="nucleotide sequence ID" value="NZ_VRMG01000008.1"/>
</dbReference>
<feature type="region of interest" description="Disordered" evidence="1">
    <location>
        <begin position="76"/>
        <end position="103"/>
    </location>
</feature>
<name>A0A5C8UN11_9MICO</name>
<evidence type="ECO:0008006" key="4">
    <source>
        <dbReference type="Google" id="ProtNLM"/>
    </source>
</evidence>
<dbReference type="EMBL" id="VRMG01000008">
    <property type="protein sequence ID" value="TXN29766.1"/>
    <property type="molecule type" value="Genomic_DNA"/>
</dbReference>
<sequence length="462" mass="52814">MARRDIPLTTSQLEILAWIRDGIPDGSYHDYTPRIVARALHNRQLVVITGRGQSWTATITEDGVYYLEHGTYPPNPNELARAERVTPSESASPQPKKPPRVGPTDAMMAALAAAPDHRVDITYDETNRYRQLALTAERFKKIPAGMQVIVSSDYQTRAAWIALEPLPEWRTRVLEPVTVSTQLRDPTDVVTAMQNRNDLDIRAAEKKRALRIVQGFVLEARRRGYTVKPVPAPRKNSWGYAERSDETTGHLMVQIDPDCYRISVFQIKDKVEHVASKSELARSGRGYALPKWDYVPTERLGIRIETQGYSFWASSWSDKPDHFLEDLLPQILQELELRHDRAQDQRIEEERRRLERRTRWQQARDNAIAQLTEAHRSDVLFAEINNWQQAAKIRDYVAALTVQVASYDDPIRVADTQRWIDWALAHAKHLDPFNRSLQLPNAPEASAAALAPYMGSWSPYGP</sequence>
<evidence type="ECO:0000313" key="3">
    <source>
        <dbReference type="Proteomes" id="UP000321379"/>
    </source>
</evidence>
<comment type="caution">
    <text evidence="2">The sequence shown here is derived from an EMBL/GenBank/DDBJ whole genome shotgun (WGS) entry which is preliminary data.</text>
</comment>
<dbReference type="Proteomes" id="UP000321379">
    <property type="component" value="Unassembled WGS sequence"/>
</dbReference>
<gene>
    <name evidence="2" type="ORF">FVP33_11490</name>
</gene>
<proteinExistence type="predicted"/>
<evidence type="ECO:0000256" key="1">
    <source>
        <dbReference type="SAM" id="MobiDB-lite"/>
    </source>
</evidence>
<evidence type="ECO:0000313" key="2">
    <source>
        <dbReference type="EMBL" id="TXN29766.1"/>
    </source>
</evidence>
<dbReference type="AlphaFoldDB" id="A0A5C8UN11"/>
<organism evidence="2 3">
    <name type="scientific">Lacisediminihabitans profunda</name>
    <dbReference type="NCBI Taxonomy" id="2594790"/>
    <lineage>
        <taxon>Bacteria</taxon>
        <taxon>Bacillati</taxon>
        <taxon>Actinomycetota</taxon>
        <taxon>Actinomycetes</taxon>
        <taxon>Micrococcales</taxon>
        <taxon>Microbacteriaceae</taxon>
        <taxon>Lacisediminihabitans</taxon>
    </lineage>
</organism>
<keyword evidence="3" id="KW-1185">Reference proteome</keyword>
<protein>
    <recommendedName>
        <fullName evidence="4">PE-PGRS family protein</fullName>
    </recommendedName>
</protein>